<gene>
    <name evidence="12" type="ORF">NMS_0494</name>
</gene>
<dbReference type="RefSeq" id="WP_041495216.1">
    <property type="nucleotide sequence ID" value="NZ_AP014548.1"/>
</dbReference>
<dbReference type="HOGENOM" id="CLU_016813_4_2_10"/>
<evidence type="ECO:0000256" key="7">
    <source>
        <dbReference type="SAM" id="Phobius"/>
    </source>
</evidence>
<feature type="domain" description="Concentrative nucleoside transporter C-terminal" evidence="10">
    <location>
        <begin position="360"/>
        <end position="582"/>
    </location>
</feature>
<dbReference type="Pfam" id="PF01773">
    <property type="entry name" value="Nucleos_tra2_N"/>
    <property type="match status" value="1"/>
</dbReference>
<comment type="similarity">
    <text evidence="2">Belongs to the concentrative nucleoside transporter (CNT) (TC 2.A.41) family.</text>
</comment>
<evidence type="ECO:0000259" key="9">
    <source>
        <dbReference type="Pfam" id="PF01773"/>
    </source>
</evidence>
<dbReference type="InterPro" id="IPR008276">
    <property type="entry name" value="C_nuclsd_transpt"/>
</dbReference>
<sequence>MKFFYTILTSVLVVAFVWLCPSLVTAQADQVTIEGTWNTVADSQNFKNPTFQGAVIDSVTFGKSNFTYYLAADSLAQVAGNYFFDQNELTLYFVEPAADAKRYEVSNLTNDLLVYSNDSESFSFSRTFEPLDVAADEPAAKDFAVDPSKGFGFTFTSLYRGVIGIVFIIGLCFVLSANKKEIDWKLVATGLALQIIFAVSVLKIPAVAFVFDWVSDKVVDFLNVSEAGADFVFGDLIDVNSSLGYIFAFKVLPTIVFFSAFTSLLYYLGILQKVVYGFAWVMSKTMRLSGSESLAAAVNIFIGQTEAPLVVKPYLDKMTKSEMLCLMVGGMATIAGGVLAAFIAFLGGDSDAEKIIFTKHLLTASIMSAPAAIIIAKILYPETDKEKINRKLDISKEKIGSNVLDAISRGTTDGLKLAVNVGAMLLVFTAIMAVLNWMLGDLIGAPTGLNEQIAVWTDDRYTSFSMQYILGNLFAPVAWLIGVPFEDVIAVGQLLGEKTILNEFFAYGSLSTLKNTGVLVNYRSIVISTYALCGFANFASIGIQIGGIGVLAPSQRTVLAKFGIKALIGGTCAALLTATIAGMLFG</sequence>
<keyword evidence="6 7" id="KW-0472">Membrane</keyword>
<dbReference type="Pfam" id="PF07662">
    <property type="entry name" value="Nucleos_tra2_C"/>
    <property type="match status" value="1"/>
</dbReference>
<dbReference type="GO" id="GO:0005337">
    <property type="term" value="F:nucleoside transmembrane transporter activity"/>
    <property type="evidence" value="ECO:0007669"/>
    <property type="project" value="InterPro"/>
</dbReference>
<feature type="chain" id="PRO_5004914525" evidence="8">
    <location>
        <begin position="27"/>
        <end position="586"/>
    </location>
</feature>
<proteinExistence type="inferred from homology"/>
<evidence type="ECO:0000259" key="11">
    <source>
        <dbReference type="Pfam" id="PF07670"/>
    </source>
</evidence>
<dbReference type="Proteomes" id="UP000031760">
    <property type="component" value="Chromosome"/>
</dbReference>
<feature type="domain" description="Nucleoside transporter/FeoB GTPase Gate" evidence="11">
    <location>
        <begin position="248"/>
        <end position="347"/>
    </location>
</feature>
<dbReference type="GO" id="GO:0015293">
    <property type="term" value="F:symporter activity"/>
    <property type="evidence" value="ECO:0007669"/>
    <property type="project" value="TreeGrafter"/>
</dbReference>
<evidence type="ECO:0000256" key="8">
    <source>
        <dbReference type="SAM" id="SignalP"/>
    </source>
</evidence>
<feature type="transmembrane region" description="Helical" evidence="7">
    <location>
        <begin position="187"/>
        <end position="211"/>
    </location>
</feature>
<evidence type="ECO:0000313" key="13">
    <source>
        <dbReference type="Proteomes" id="UP000031760"/>
    </source>
</evidence>
<dbReference type="InterPro" id="IPR011642">
    <property type="entry name" value="Gate_dom"/>
</dbReference>
<evidence type="ECO:0000313" key="12">
    <source>
        <dbReference type="EMBL" id="BAO54503.1"/>
    </source>
</evidence>
<dbReference type="KEGG" id="nmf:NMS_0494"/>
<feature type="transmembrane region" description="Helical" evidence="7">
    <location>
        <begin position="157"/>
        <end position="175"/>
    </location>
</feature>
<dbReference type="PANTHER" id="PTHR10590:SF4">
    <property type="entry name" value="SOLUTE CARRIER FAMILY 28 MEMBER 3"/>
    <property type="match status" value="1"/>
</dbReference>
<keyword evidence="3" id="KW-1003">Cell membrane</keyword>
<keyword evidence="4 7" id="KW-0812">Transmembrane</keyword>
<evidence type="ECO:0000256" key="1">
    <source>
        <dbReference type="ARBA" id="ARBA00004651"/>
    </source>
</evidence>
<evidence type="ECO:0000259" key="10">
    <source>
        <dbReference type="Pfam" id="PF07662"/>
    </source>
</evidence>
<feature type="transmembrane region" description="Helical" evidence="7">
    <location>
        <begin position="360"/>
        <end position="380"/>
    </location>
</feature>
<dbReference type="GO" id="GO:0005886">
    <property type="term" value="C:plasma membrane"/>
    <property type="evidence" value="ECO:0007669"/>
    <property type="project" value="UniProtKB-SubCell"/>
</dbReference>
<feature type="transmembrane region" description="Helical" evidence="7">
    <location>
        <begin position="564"/>
        <end position="585"/>
    </location>
</feature>
<evidence type="ECO:0000256" key="4">
    <source>
        <dbReference type="ARBA" id="ARBA00022692"/>
    </source>
</evidence>
<dbReference type="STRING" id="1454201.NMS_0494"/>
<keyword evidence="13" id="KW-1185">Reference proteome</keyword>
<dbReference type="InterPro" id="IPR011657">
    <property type="entry name" value="CNT_C_dom"/>
</dbReference>
<accession>W8VUD4</accession>
<organism evidence="12 13">
    <name type="scientific">Nonlabens marinus S1-08</name>
    <dbReference type="NCBI Taxonomy" id="1454201"/>
    <lineage>
        <taxon>Bacteria</taxon>
        <taxon>Pseudomonadati</taxon>
        <taxon>Bacteroidota</taxon>
        <taxon>Flavobacteriia</taxon>
        <taxon>Flavobacteriales</taxon>
        <taxon>Flavobacteriaceae</taxon>
        <taxon>Nonlabens</taxon>
    </lineage>
</organism>
<dbReference type="Pfam" id="PF07670">
    <property type="entry name" value="Gate"/>
    <property type="match status" value="1"/>
</dbReference>
<feature type="transmembrane region" description="Helical" evidence="7">
    <location>
        <begin position="525"/>
        <end position="552"/>
    </location>
</feature>
<dbReference type="InterPro" id="IPR002668">
    <property type="entry name" value="CNT_N_dom"/>
</dbReference>
<keyword evidence="8" id="KW-0732">Signal</keyword>
<evidence type="ECO:0000256" key="3">
    <source>
        <dbReference type="ARBA" id="ARBA00022475"/>
    </source>
</evidence>
<feature type="transmembrane region" description="Helical" evidence="7">
    <location>
        <begin position="323"/>
        <end position="348"/>
    </location>
</feature>
<reference evidence="12 13" key="1">
    <citation type="journal article" date="2014" name="Proc. Natl. Acad. Sci. U.S.A.">
        <title>Functional characterization of flavobacteria rhodopsins reveals a unique class of light-driven chloride pump in bacteria.</title>
        <authorList>
            <person name="Yoshizawa S."/>
            <person name="Kumagai Y."/>
            <person name="Kim H."/>
            <person name="Ogura Y."/>
            <person name="Hayashi T."/>
            <person name="Iwasaki W."/>
            <person name="DeLong E.F."/>
            <person name="Kogure K."/>
        </authorList>
    </citation>
    <scope>NUCLEOTIDE SEQUENCE [LARGE SCALE GENOMIC DNA]</scope>
    <source>
        <strain evidence="12 13">S1-08</strain>
    </source>
</reference>
<feature type="transmembrane region" description="Helical" evidence="7">
    <location>
        <begin position="264"/>
        <end position="282"/>
    </location>
</feature>
<protein>
    <submittedName>
        <fullName evidence="12">Nucleoside permease NupC</fullName>
    </submittedName>
</protein>
<dbReference type="OrthoDB" id="9766455at2"/>
<evidence type="ECO:0000256" key="2">
    <source>
        <dbReference type="ARBA" id="ARBA00009033"/>
    </source>
</evidence>
<dbReference type="PANTHER" id="PTHR10590">
    <property type="entry name" value="SODIUM/NUCLEOSIDE COTRANSPORTER"/>
    <property type="match status" value="1"/>
</dbReference>
<dbReference type="AlphaFoldDB" id="W8VUD4"/>
<dbReference type="EMBL" id="AP014548">
    <property type="protein sequence ID" value="BAO54503.1"/>
    <property type="molecule type" value="Genomic_DNA"/>
</dbReference>
<name>W8VUD4_9FLAO</name>
<keyword evidence="5 7" id="KW-1133">Transmembrane helix</keyword>
<evidence type="ECO:0000256" key="5">
    <source>
        <dbReference type="ARBA" id="ARBA00022989"/>
    </source>
</evidence>
<feature type="domain" description="Concentrative nucleoside transporter N-terminal" evidence="9">
    <location>
        <begin position="163"/>
        <end position="236"/>
    </location>
</feature>
<evidence type="ECO:0000256" key="6">
    <source>
        <dbReference type="ARBA" id="ARBA00023136"/>
    </source>
</evidence>
<feature type="signal peptide" evidence="8">
    <location>
        <begin position="1"/>
        <end position="26"/>
    </location>
</feature>
<feature type="transmembrane region" description="Helical" evidence="7">
    <location>
        <begin position="417"/>
        <end position="439"/>
    </location>
</feature>
<comment type="subcellular location">
    <subcellularLocation>
        <location evidence="1">Cell membrane</location>
        <topology evidence="1">Multi-pass membrane protein</topology>
    </subcellularLocation>
</comment>